<comment type="caution">
    <text evidence="1">The sequence shown here is derived from an EMBL/GenBank/DDBJ whole genome shotgun (WGS) entry which is preliminary data.</text>
</comment>
<accession>A0A848KF07</accession>
<evidence type="ECO:0000313" key="2">
    <source>
        <dbReference type="Proteomes" id="UP000535543"/>
    </source>
</evidence>
<evidence type="ECO:0000313" key="1">
    <source>
        <dbReference type="EMBL" id="NMN96889.1"/>
    </source>
</evidence>
<reference evidence="1 2" key="1">
    <citation type="submission" date="2019-05" db="EMBL/GenBank/DDBJ databases">
        <authorList>
            <person name="Lee S.D."/>
        </authorList>
    </citation>
    <scope>NUCLEOTIDE SEQUENCE [LARGE SCALE GENOMIC DNA]</scope>
    <source>
        <strain evidence="1 2">YC2-7</strain>
    </source>
</reference>
<proteinExistence type="predicted"/>
<dbReference type="RefSeq" id="WP_169589295.1">
    <property type="nucleotide sequence ID" value="NZ_VCQU01000006.1"/>
</dbReference>
<protein>
    <submittedName>
        <fullName evidence="1">Uncharacterized protein</fullName>
    </submittedName>
</protein>
<reference evidence="1 2" key="2">
    <citation type="submission" date="2020-06" db="EMBL/GenBank/DDBJ databases">
        <title>Antribacter stalactiti gen. nov., sp. nov., a new member of the family Nacardiaceae isolated from a cave.</title>
        <authorList>
            <person name="Kim I.S."/>
        </authorList>
    </citation>
    <scope>NUCLEOTIDE SEQUENCE [LARGE SCALE GENOMIC DNA]</scope>
    <source>
        <strain evidence="1 2">YC2-7</strain>
    </source>
</reference>
<organism evidence="1 2">
    <name type="scientific">Antrihabitans stalactiti</name>
    <dbReference type="NCBI Taxonomy" id="2584121"/>
    <lineage>
        <taxon>Bacteria</taxon>
        <taxon>Bacillati</taxon>
        <taxon>Actinomycetota</taxon>
        <taxon>Actinomycetes</taxon>
        <taxon>Mycobacteriales</taxon>
        <taxon>Nocardiaceae</taxon>
        <taxon>Antrihabitans</taxon>
    </lineage>
</organism>
<dbReference type="GO" id="GO:0016705">
    <property type="term" value="F:oxidoreductase activity, acting on paired donors, with incorporation or reduction of molecular oxygen"/>
    <property type="evidence" value="ECO:0007669"/>
    <property type="project" value="InterPro"/>
</dbReference>
<gene>
    <name evidence="1" type="ORF">FGL95_17775</name>
</gene>
<dbReference type="Gene3D" id="3.20.20.30">
    <property type="entry name" value="Luciferase-like domain"/>
    <property type="match status" value="1"/>
</dbReference>
<dbReference type="Proteomes" id="UP000535543">
    <property type="component" value="Unassembled WGS sequence"/>
</dbReference>
<dbReference type="EMBL" id="VCQU01000006">
    <property type="protein sequence ID" value="NMN96889.1"/>
    <property type="molecule type" value="Genomic_DNA"/>
</dbReference>
<keyword evidence="2" id="KW-1185">Reference proteome</keyword>
<sequence length="208" mass="22212">MSPVLAPVRTRRVSQKTLRVALELTANGHHPAAKSRLNVKNPLAHSDYWIELTSTTEIDGPLDLVADPPTVVRVRAADLRDAQRLRAGIRADAIAAGRDPDTISVLLDIETLIAPTAFEARIELAQLDAVQPHPSATVTYIGTPNGLAGLIADIAATEVADGVTLRPLELPASLEHIVLDVVPALAERGLTIESARLSDVVDQFGARR</sequence>
<dbReference type="SUPFAM" id="SSF51679">
    <property type="entry name" value="Bacterial luciferase-like"/>
    <property type="match status" value="1"/>
</dbReference>
<name>A0A848KF07_9NOCA</name>
<dbReference type="AlphaFoldDB" id="A0A848KF07"/>
<dbReference type="InterPro" id="IPR036661">
    <property type="entry name" value="Luciferase-like_sf"/>
</dbReference>